<dbReference type="EMBL" id="MT141381">
    <property type="protein sequence ID" value="QJA59717.1"/>
    <property type="molecule type" value="Genomic_DNA"/>
</dbReference>
<protein>
    <recommendedName>
        <fullName evidence="3">Agglutinin C-terminal domain-containing protein</fullName>
    </recommendedName>
</protein>
<proteinExistence type="predicted"/>
<name>A0A6M3IRL2_9ZZZZ</name>
<reference evidence="1" key="1">
    <citation type="submission" date="2020-03" db="EMBL/GenBank/DDBJ databases">
        <title>The deep terrestrial virosphere.</title>
        <authorList>
            <person name="Holmfeldt K."/>
            <person name="Nilsson E."/>
            <person name="Simone D."/>
            <person name="Lopez-Fernandez M."/>
            <person name="Wu X."/>
            <person name="de Brujin I."/>
            <person name="Lundin D."/>
            <person name="Andersson A."/>
            <person name="Bertilsson S."/>
            <person name="Dopson M."/>
        </authorList>
    </citation>
    <scope>NUCLEOTIDE SEQUENCE</scope>
    <source>
        <strain evidence="2">MM415A01489</strain>
        <strain evidence="1">MM415B01245</strain>
    </source>
</reference>
<sequence length="164" mass="18391">MLKAMGKILCLVGKALGGGTGSDEQPVKDYAVTVFPAAALHVVIRTDLPDAKIETWDNEFYLPTEEDCIEIIQDVCVNMPPYRKDRRDCENFAINFVARVNEKYALNNFYIAVGASPQGRHGYIYWAATAPDGRIVRYILEPQTADIWEYDLAKGYIPDTLILA</sequence>
<gene>
    <name evidence="2" type="ORF">MM415A01489_0015</name>
    <name evidence="1" type="ORF">MM415B01245_0029</name>
</gene>
<dbReference type="AlphaFoldDB" id="A0A6M3IRL2"/>
<organism evidence="1">
    <name type="scientific">viral metagenome</name>
    <dbReference type="NCBI Taxonomy" id="1070528"/>
    <lineage>
        <taxon>unclassified sequences</taxon>
        <taxon>metagenomes</taxon>
        <taxon>organismal metagenomes</taxon>
    </lineage>
</organism>
<evidence type="ECO:0000313" key="2">
    <source>
        <dbReference type="EMBL" id="QJA76537.1"/>
    </source>
</evidence>
<evidence type="ECO:0008006" key="3">
    <source>
        <dbReference type="Google" id="ProtNLM"/>
    </source>
</evidence>
<dbReference type="Gene3D" id="3.30.460.70">
    <property type="match status" value="1"/>
</dbReference>
<dbReference type="EMBL" id="MT142230">
    <property type="protein sequence ID" value="QJA76537.1"/>
    <property type="molecule type" value="Genomic_DNA"/>
</dbReference>
<accession>A0A6M3IRL2</accession>
<evidence type="ECO:0000313" key="1">
    <source>
        <dbReference type="EMBL" id="QJA59717.1"/>
    </source>
</evidence>